<dbReference type="Gene3D" id="2.60.40.10">
    <property type="entry name" value="Immunoglobulins"/>
    <property type="match status" value="2"/>
</dbReference>
<feature type="region of interest" description="Disordered" evidence="8">
    <location>
        <begin position="552"/>
        <end position="620"/>
    </location>
</feature>
<dbReference type="InterPro" id="IPR001119">
    <property type="entry name" value="SLH_dom"/>
</dbReference>
<name>A0A920D0F8_9BACL</name>
<evidence type="ECO:0000256" key="3">
    <source>
        <dbReference type="ARBA" id="ARBA00022801"/>
    </source>
</evidence>
<comment type="caution">
    <text evidence="11">The sequence shown here is derived from an EMBL/GenBank/DDBJ whole genome shotgun (WGS) entry which is preliminary data.</text>
</comment>
<dbReference type="Gene3D" id="3.20.20.80">
    <property type="entry name" value="Glycosidases"/>
    <property type="match status" value="1"/>
</dbReference>
<dbReference type="InterPro" id="IPR050386">
    <property type="entry name" value="Glycosyl_hydrolase_5"/>
</dbReference>
<dbReference type="SUPFAM" id="SSF81296">
    <property type="entry name" value="E set domains"/>
    <property type="match status" value="1"/>
</dbReference>
<feature type="compositionally biased region" description="Low complexity" evidence="8">
    <location>
        <begin position="598"/>
        <end position="615"/>
    </location>
</feature>
<accession>A0A920D0F8</accession>
<keyword evidence="5" id="KW-0119">Carbohydrate metabolism</keyword>
<evidence type="ECO:0000313" key="11">
    <source>
        <dbReference type="EMBL" id="GIP18503.1"/>
    </source>
</evidence>
<evidence type="ECO:0000256" key="9">
    <source>
        <dbReference type="SAM" id="SignalP"/>
    </source>
</evidence>
<keyword evidence="3" id="KW-0378">Hydrolase</keyword>
<dbReference type="InterPro" id="IPR017853">
    <property type="entry name" value="GH"/>
</dbReference>
<dbReference type="PROSITE" id="PS51272">
    <property type="entry name" value="SLH"/>
    <property type="match status" value="3"/>
</dbReference>
<evidence type="ECO:0000313" key="12">
    <source>
        <dbReference type="Proteomes" id="UP000683139"/>
    </source>
</evidence>
<evidence type="ECO:0000256" key="8">
    <source>
        <dbReference type="SAM" id="MobiDB-lite"/>
    </source>
</evidence>
<keyword evidence="2 9" id="KW-0732">Signal</keyword>
<feature type="domain" description="SLH" evidence="10">
    <location>
        <begin position="741"/>
        <end position="798"/>
    </location>
</feature>
<evidence type="ECO:0000256" key="1">
    <source>
        <dbReference type="ARBA" id="ARBA00005641"/>
    </source>
</evidence>
<dbReference type="RefSeq" id="WP_213519025.1">
    <property type="nucleotide sequence ID" value="NZ_BOSE01000009.1"/>
</dbReference>
<feature type="domain" description="SLH" evidence="10">
    <location>
        <begin position="615"/>
        <end position="676"/>
    </location>
</feature>
<dbReference type="Proteomes" id="UP000683139">
    <property type="component" value="Unassembled WGS sequence"/>
</dbReference>
<keyword evidence="4" id="KW-0136">Cellulose degradation</keyword>
<comment type="similarity">
    <text evidence="1">Belongs to the glycosyl hydrolase 5 (cellulase A) family.</text>
</comment>
<dbReference type="Pfam" id="PF00150">
    <property type="entry name" value="Cellulase"/>
    <property type="match status" value="1"/>
</dbReference>
<dbReference type="InterPro" id="IPR005102">
    <property type="entry name" value="Carbo-bd_X2"/>
</dbReference>
<organism evidence="11 12">
    <name type="scientific">Paenibacillus montaniterrae</name>
    <dbReference type="NCBI Taxonomy" id="429341"/>
    <lineage>
        <taxon>Bacteria</taxon>
        <taxon>Bacillati</taxon>
        <taxon>Bacillota</taxon>
        <taxon>Bacilli</taxon>
        <taxon>Bacillales</taxon>
        <taxon>Paenibacillaceae</taxon>
        <taxon>Paenibacillus</taxon>
    </lineage>
</organism>
<dbReference type="InterPro" id="IPR013783">
    <property type="entry name" value="Ig-like_fold"/>
</dbReference>
<dbReference type="SUPFAM" id="SSF51445">
    <property type="entry name" value="(Trans)glycosidases"/>
    <property type="match status" value="1"/>
</dbReference>
<evidence type="ECO:0000256" key="5">
    <source>
        <dbReference type="ARBA" id="ARBA00023277"/>
    </source>
</evidence>
<dbReference type="InterPro" id="IPR040946">
    <property type="entry name" value="CBM46"/>
</dbReference>
<keyword evidence="6" id="KW-0326">Glycosidase</keyword>
<keyword evidence="7" id="KW-0624">Polysaccharide degradation</keyword>
<dbReference type="PANTHER" id="PTHR31297:SF41">
    <property type="entry name" value="ENDOGLUCANASE, PUTATIVE (AFU_ORTHOLOGUE AFUA_5G01830)-RELATED"/>
    <property type="match status" value="1"/>
</dbReference>
<keyword evidence="12" id="KW-1185">Reference proteome</keyword>
<dbReference type="InterPro" id="IPR018087">
    <property type="entry name" value="Glyco_hydro_5_CS"/>
</dbReference>
<feature type="signal peptide" evidence="9">
    <location>
        <begin position="1"/>
        <end position="25"/>
    </location>
</feature>
<evidence type="ECO:0000256" key="6">
    <source>
        <dbReference type="ARBA" id="ARBA00023295"/>
    </source>
</evidence>
<reference evidence="11" key="1">
    <citation type="submission" date="2021-03" db="EMBL/GenBank/DDBJ databases">
        <title>Antimicrobial resistance genes in bacteria isolated from Japanese honey, and their potential for conferring macrolide and lincosamide resistance in the American foulbrood pathogen Paenibacillus larvae.</title>
        <authorList>
            <person name="Okamoto M."/>
            <person name="Kumagai M."/>
            <person name="Kanamori H."/>
            <person name="Takamatsu D."/>
        </authorList>
    </citation>
    <scope>NUCLEOTIDE SEQUENCE</scope>
    <source>
        <strain evidence="11">J40TS1</strain>
    </source>
</reference>
<dbReference type="EMBL" id="BOSE01000009">
    <property type="protein sequence ID" value="GIP18503.1"/>
    <property type="molecule type" value="Genomic_DNA"/>
</dbReference>
<proteinExistence type="inferred from homology"/>
<dbReference type="GO" id="GO:0009986">
    <property type="term" value="C:cell surface"/>
    <property type="evidence" value="ECO:0007669"/>
    <property type="project" value="TreeGrafter"/>
</dbReference>
<evidence type="ECO:0000256" key="2">
    <source>
        <dbReference type="ARBA" id="ARBA00022729"/>
    </source>
</evidence>
<gene>
    <name evidence="11" type="ORF">J40TS1_41450</name>
</gene>
<dbReference type="GO" id="GO:0005576">
    <property type="term" value="C:extracellular region"/>
    <property type="evidence" value="ECO:0007669"/>
    <property type="project" value="TreeGrafter"/>
</dbReference>
<feature type="chain" id="PRO_5038054974" description="SLH domain-containing protein" evidence="9">
    <location>
        <begin position="26"/>
        <end position="798"/>
    </location>
</feature>
<evidence type="ECO:0000259" key="10">
    <source>
        <dbReference type="PROSITE" id="PS51272"/>
    </source>
</evidence>
<dbReference type="Pfam" id="PF18448">
    <property type="entry name" value="CBM46"/>
    <property type="match status" value="1"/>
</dbReference>
<protein>
    <recommendedName>
        <fullName evidence="10">SLH domain-containing protein</fullName>
    </recommendedName>
</protein>
<evidence type="ECO:0000256" key="4">
    <source>
        <dbReference type="ARBA" id="ARBA00023001"/>
    </source>
</evidence>
<dbReference type="Pfam" id="PF03442">
    <property type="entry name" value="CBM_X2"/>
    <property type="match status" value="1"/>
</dbReference>
<dbReference type="GO" id="GO:0030245">
    <property type="term" value="P:cellulose catabolic process"/>
    <property type="evidence" value="ECO:0007669"/>
    <property type="project" value="UniProtKB-KW"/>
</dbReference>
<dbReference type="PROSITE" id="PS00659">
    <property type="entry name" value="GLYCOSYL_HYDROL_F5"/>
    <property type="match status" value="1"/>
</dbReference>
<dbReference type="InterPro" id="IPR014756">
    <property type="entry name" value="Ig_E-set"/>
</dbReference>
<evidence type="ECO:0000256" key="7">
    <source>
        <dbReference type="ARBA" id="ARBA00023326"/>
    </source>
</evidence>
<feature type="compositionally biased region" description="Low complexity" evidence="8">
    <location>
        <begin position="572"/>
        <end position="588"/>
    </location>
</feature>
<sequence length="798" mass="88530">MKRTRKLFVSMLLMLALMLPSISYANQADEQSINIGQYAADMQPGWNLGNTFDAVGADETAWGNPHVTQQFIEKLAEQGFKSIRIPVTFDQRMESTADYTIDEAFLSRLDQAINWSLDERLYVMINVHHDSWIWLEAGMHENHDESLARYEAIWTQLAERYKDYPIKLMFESINEPRFHGSDTEKQTYLDELNSSFYNIVRNSGGNNDVRPLVLPTLDTGSEQVKIDALYHFIDELNDPNIIATVHYYGFWPFSVNIAGVTTFNEETKQDIISTFDRVHDKFVANDIPVVIGEFGLLGFDTDLNAVQQGEKLKFFEFMIHYAQQKQLTHMLWDNGQHFGRQSYQWSDQELFDMMKASWTSRSAVAETDSVFLKRGAAIADVEVKLQLNGNQFTALKLNDETLVAGEDYVLNNETLTLKASLLQQLTASNQLGTNAVLTASFNQGKDWKLFIITYDTPVLQSTTGTTEQFHIPLVYNGDKLATMEARYADGSNAGPQNWTPFKEFAYTFKPNYSNNTLTLTSNFFNELNDGEVKLKLHFWSGEKLDYTISKNGSQVTGTASNSGGNSGGNSGNNGNTGNSGNNGTANNGNTGGNDQPAGEDNNGNSGEQGNEQPNQAGNSYTDIASHWGYIGIYRATELGIVNGYKDGTFRPDQALNRAELATIVGRALKLPADGSSSTSFTDHAAIPAYAKPYVAQLNALQLINGYTDGTFRPAQNITRAELAVIIARALKLDGTAELSFADKSSIPAWAQNEIALLAELGIMTGKADGKFDPNRSTTRAEAMTVIIRVVDYLESASK</sequence>
<feature type="domain" description="SLH" evidence="10">
    <location>
        <begin position="677"/>
        <end position="740"/>
    </location>
</feature>
<dbReference type="InterPro" id="IPR001547">
    <property type="entry name" value="Glyco_hydro_5"/>
</dbReference>
<dbReference type="Pfam" id="PF00395">
    <property type="entry name" value="SLH"/>
    <property type="match status" value="3"/>
</dbReference>
<dbReference type="PANTHER" id="PTHR31297">
    <property type="entry name" value="GLUCAN ENDO-1,6-BETA-GLUCOSIDASE B"/>
    <property type="match status" value="1"/>
</dbReference>
<dbReference type="GO" id="GO:0008422">
    <property type="term" value="F:beta-glucosidase activity"/>
    <property type="evidence" value="ECO:0007669"/>
    <property type="project" value="TreeGrafter"/>
</dbReference>
<dbReference type="AlphaFoldDB" id="A0A920D0F8"/>